<gene>
    <name evidence="2" type="ORF">PCOR1329_LOCUS17037</name>
</gene>
<comment type="caution">
    <text evidence="2">The sequence shown here is derived from an EMBL/GenBank/DDBJ whole genome shotgun (WGS) entry which is preliminary data.</text>
</comment>
<organism evidence="2 3">
    <name type="scientific">Prorocentrum cordatum</name>
    <dbReference type="NCBI Taxonomy" id="2364126"/>
    <lineage>
        <taxon>Eukaryota</taxon>
        <taxon>Sar</taxon>
        <taxon>Alveolata</taxon>
        <taxon>Dinophyceae</taxon>
        <taxon>Prorocentrales</taxon>
        <taxon>Prorocentraceae</taxon>
        <taxon>Prorocentrum</taxon>
    </lineage>
</organism>
<protein>
    <recommendedName>
        <fullName evidence="4">V-type proton ATPase subunit a</fullName>
    </recommendedName>
</protein>
<name>A0ABN9R5Y6_9DINO</name>
<keyword evidence="3" id="KW-1185">Reference proteome</keyword>
<dbReference type="Proteomes" id="UP001189429">
    <property type="component" value="Unassembled WGS sequence"/>
</dbReference>
<evidence type="ECO:0000256" key="1">
    <source>
        <dbReference type="SAM" id="MobiDB-lite"/>
    </source>
</evidence>
<sequence length="264" mass="28649">MAMRHNARFVEKAQPLTSRYLEILEAEHVREMAEMYQEQLLLQQELARVVELMETEMIPRERMLHDVFEKATTAYVWATQDLGQAVNSMSESVAGVSGSRDSRRRELYDPLRDTEVELRRIKSLLQQQPVRAPPCLPPAVARERRRSAAAQAADLAAWPARTRGPSPGSPHDRGAGASSPSLDERRPGACSAGTSSPSLLDERSPGAGGTPPAARGPPRRPGTIVRSGDSPQEGLSDEVGDTRGGATDGQQWARARRGLAGGGL</sequence>
<feature type="compositionally biased region" description="Low complexity" evidence="1">
    <location>
        <begin position="148"/>
        <end position="161"/>
    </location>
</feature>
<reference evidence="2" key="1">
    <citation type="submission" date="2023-10" db="EMBL/GenBank/DDBJ databases">
        <authorList>
            <person name="Chen Y."/>
            <person name="Shah S."/>
            <person name="Dougan E. K."/>
            <person name="Thang M."/>
            <person name="Chan C."/>
        </authorList>
    </citation>
    <scope>NUCLEOTIDE SEQUENCE [LARGE SCALE GENOMIC DNA]</scope>
</reference>
<evidence type="ECO:0000313" key="2">
    <source>
        <dbReference type="EMBL" id="CAK0812901.1"/>
    </source>
</evidence>
<evidence type="ECO:0008006" key="4">
    <source>
        <dbReference type="Google" id="ProtNLM"/>
    </source>
</evidence>
<proteinExistence type="predicted"/>
<dbReference type="EMBL" id="CAUYUJ010005251">
    <property type="protein sequence ID" value="CAK0812901.1"/>
    <property type="molecule type" value="Genomic_DNA"/>
</dbReference>
<feature type="region of interest" description="Disordered" evidence="1">
    <location>
        <begin position="141"/>
        <end position="264"/>
    </location>
</feature>
<accession>A0ABN9R5Y6</accession>
<evidence type="ECO:0000313" key="3">
    <source>
        <dbReference type="Proteomes" id="UP001189429"/>
    </source>
</evidence>